<accession>A0AAX4JF95</accession>
<name>A0AAX4JF95_9MICR</name>
<dbReference type="GeneID" id="90542280"/>
<dbReference type="KEGG" id="vnx:VNE69_09001"/>
<keyword evidence="3" id="KW-1185">Reference proteome</keyword>
<evidence type="ECO:0000256" key="1">
    <source>
        <dbReference type="SAM" id="SignalP"/>
    </source>
</evidence>
<proteinExistence type="predicted"/>
<gene>
    <name evidence="2" type="ORF">VNE69_09001</name>
</gene>
<keyword evidence="1" id="KW-0732">Signal</keyword>
<protein>
    <submittedName>
        <fullName evidence="2">Uncharacterized protein</fullName>
    </submittedName>
</protein>
<sequence length="697" mass="83413">MKISIVLLMCLSAQTSHPLYEKIYESFIKDIEKGNFISYNPLNPENNITILADFCRSTAGFGKLTCTVETFYDQNLGEFVLDTKNKPTEDIIIEMEEEIEKILNAPKHYSIVLLCSPCRRENHHIISKFVYKLKKANNERMANNSFFKIHYKKIYSVENENTNYYFRIYNESSKSYYKKLQPYIYHYADSFTESYNIVLRIDIENICHILFAKKLLDIYNLYHHDIIYNYLRYHKKELNCTINNINLNKHGYCFEIKIGTMYVTFDIDDKRYYFFLEHYRGFVSDNVYISTDCYRKIQIIFSALSRKSIDDGIWFFYKLLFNNENLNFLIQRILLSSGSAINITFSHLLLYKKTIDVHIYKKVIKDKEYVETNLFELSKKITLDLKSNLFDDYLYLVTFCLLLEAETYLNETNSVEDKFFIIIKDIGINILAEKNEKDRIKHIDLIEVFRQISAIHKELFLNSQQEVLKDICQIAILFTGLYTFDIPDAYMLEFTKMSQDDVITKFKLDKNYILKKNENIRKRIKEKNIESTMKFEKIQILKEIISKTNIEEKLNNLHLEIMERYKQTNRYESEKKIIENKGRIEINNTFSECKSVLLRMNINIEIINEYRNILIDKFILSLKKYTPEYIRLYRKEFLYPSIMNLLKSEFIDDESEKSKRKGFFQNIKNMLNESEVFGIVNDNLKLFNEIMDELKKH</sequence>
<dbReference type="EMBL" id="CP142734">
    <property type="protein sequence ID" value="WUR04446.1"/>
    <property type="molecule type" value="Genomic_DNA"/>
</dbReference>
<evidence type="ECO:0000313" key="2">
    <source>
        <dbReference type="EMBL" id="WUR04446.1"/>
    </source>
</evidence>
<dbReference type="Proteomes" id="UP001334084">
    <property type="component" value="Chromosome 9"/>
</dbReference>
<organism evidence="2 3">
    <name type="scientific">Vairimorpha necatrix</name>
    <dbReference type="NCBI Taxonomy" id="6039"/>
    <lineage>
        <taxon>Eukaryota</taxon>
        <taxon>Fungi</taxon>
        <taxon>Fungi incertae sedis</taxon>
        <taxon>Microsporidia</taxon>
        <taxon>Nosematidae</taxon>
        <taxon>Vairimorpha</taxon>
    </lineage>
</organism>
<dbReference type="RefSeq" id="XP_065330591.1">
    <property type="nucleotide sequence ID" value="XM_065474519.1"/>
</dbReference>
<feature type="signal peptide" evidence="1">
    <location>
        <begin position="1"/>
        <end position="18"/>
    </location>
</feature>
<reference evidence="2" key="1">
    <citation type="journal article" date="2024" name="BMC Genomics">
        <title>Functional annotation of a divergent genome using sequence and structure-based similarity.</title>
        <authorList>
            <person name="Svedberg D."/>
            <person name="Winiger R.R."/>
            <person name="Berg A."/>
            <person name="Sharma H."/>
            <person name="Tellgren-Roth C."/>
            <person name="Debrunner-Vossbrinck B.A."/>
            <person name="Vossbrinck C.R."/>
            <person name="Barandun J."/>
        </authorList>
    </citation>
    <scope>NUCLEOTIDE SEQUENCE</scope>
    <source>
        <strain evidence="2">Illinois isolate</strain>
    </source>
</reference>
<dbReference type="AlphaFoldDB" id="A0AAX4JF95"/>
<feature type="chain" id="PRO_5043713459" evidence="1">
    <location>
        <begin position="19"/>
        <end position="697"/>
    </location>
</feature>
<evidence type="ECO:0000313" key="3">
    <source>
        <dbReference type="Proteomes" id="UP001334084"/>
    </source>
</evidence>